<organism evidence="2 3">
    <name type="scientific">Croceitalea vernalis</name>
    <dbReference type="NCBI Taxonomy" id="3075599"/>
    <lineage>
        <taxon>Bacteria</taxon>
        <taxon>Pseudomonadati</taxon>
        <taxon>Bacteroidota</taxon>
        <taxon>Flavobacteriia</taxon>
        <taxon>Flavobacteriales</taxon>
        <taxon>Flavobacteriaceae</taxon>
        <taxon>Croceitalea</taxon>
    </lineage>
</organism>
<reference evidence="2 3" key="1">
    <citation type="submission" date="2023-09" db="EMBL/GenBank/DDBJ databases">
        <authorList>
            <person name="Rey-Velasco X."/>
        </authorList>
    </citation>
    <scope>NUCLEOTIDE SEQUENCE [LARGE SCALE GENOMIC DNA]</scope>
    <source>
        <strain evidence="2 3">P007</strain>
    </source>
</reference>
<feature type="transmembrane region" description="Helical" evidence="1">
    <location>
        <begin position="154"/>
        <end position="170"/>
    </location>
</feature>
<dbReference type="Proteomes" id="UP001250662">
    <property type="component" value="Unassembled WGS sequence"/>
</dbReference>
<keyword evidence="1" id="KW-0812">Transmembrane</keyword>
<evidence type="ECO:0000313" key="3">
    <source>
        <dbReference type="Proteomes" id="UP001250662"/>
    </source>
</evidence>
<accession>A0ABU3BK52</accession>
<dbReference type="RefSeq" id="WP_311386284.1">
    <property type="nucleotide sequence ID" value="NZ_JAVRHU010000004.1"/>
</dbReference>
<evidence type="ECO:0000256" key="1">
    <source>
        <dbReference type="SAM" id="Phobius"/>
    </source>
</evidence>
<gene>
    <name evidence="2" type="ORF">RM520_13025</name>
</gene>
<feature type="transmembrane region" description="Helical" evidence="1">
    <location>
        <begin position="37"/>
        <end position="58"/>
    </location>
</feature>
<evidence type="ECO:0000313" key="2">
    <source>
        <dbReference type="EMBL" id="MDT0622548.1"/>
    </source>
</evidence>
<name>A0ABU3BK52_9FLAO</name>
<comment type="caution">
    <text evidence="2">The sequence shown here is derived from an EMBL/GenBank/DDBJ whole genome shotgun (WGS) entry which is preliminary data.</text>
</comment>
<feature type="transmembrane region" description="Helical" evidence="1">
    <location>
        <begin position="241"/>
        <end position="270"/>
    </location>
</feature>
<dbReference type="EMBL" id="JAVRHU010000004">
    <property type="protein sequence ID" value="MDT0622548.1"/>
    <property type="molecule type" value="Genomic_DNA"/>
</dbReference>
<protein>
    <recommendedName>
        <fullName evidence="4">Glycerophosphoryl diester phosphodiesterase membrane domain-containing protein</fullName>
    </recommendedName>
</protein>
<keyword evidence="1" id="KW-1133">Transmembrane helix</keyword>
<keyword evidence="1" id="KW-0472">Membrane</keyword>
<feature type="transmembrane region" description="Helical" evidence="1">
    <location>
        <begin position="78"/>
        <end position="106"/>
    </location>
</feature>
<proteinExistence type="predicted"/>
<evidence type="ECO:0008006" key="4">
    <source>
        <dbReference type="Google" id="ProtNLM"/>
    </source>
</evidence>
<keyword evidence="3" id="KW-1185">Reference proteome</keyword>
<feature type="transmembrane region" description="Helical" evidence="1">
    <location>
        <begin position="191"/>
        <end position="221"/>
    </location>
</feature>
<sequence>MQTVNYIEFKKQRELGEILSDTFAFIRSEFKPFFGTLLKIVGPYILIMLISSGFYIYTVGDIMNITTLQADNQIFSPIIMILAGLALFVSSIMAYVVSHGTVLCYIRSYTENKGKIFFEDIKKGVYANFWSLIGLGFLVGLSIMAGIIFCLIPGIYLGVCLSVSFAILIFQKKNVSDAYSESFSLVKENWWITFATLFVIYIIIYIASLAFSLPTIIYTWAKMGIFSGEVDAENMNIFSDPIYLILNLISQIIQFLMNIILLVSITFIYFNLNERKNFTGTFETIENLGKQTN</sequence>
<feature type="transmembrane region" description="Helical" evidence="1">
    <location>
        <begin position="127"/>
        <end position="148"/>
    </location>
</feature>